<evidence type="ECO:0000256" key="2">
    <source>
        <dbReference type="ARBA" id="ARBA00022448"/>
    </source>
</evidence>
<comment type="similarity">
    <text evidence="6">Belongs to the inorganic phosphate transporter (PiT) (TC 2.A.20) family.</text>
</comment>
<keyword evidence="6" id="KW-0592">Phosphate transport</keyword>
<keyword evidence="5 6" id="KW-0472">Membrane</keyword>
<dbReference type="Proteomes" id="UP000427769">
    <property type="component" value="Chromosome"/>
</dbReference>
<protein>
    <recommendedName>
        <fullName evidence="6">Phosphate transporter</fullName>
    </recommendedName>
</protein>
<evidence type="ECO:0000256" key="1">
    <source>
        <dbReference type="ARBA" id="ARBA00004141"/>
    </source>
</evidence>
<proteinExistence type="inferred from homology"/>
<feature type="transmembrane region" description="Helical" evidence="6">
    <location>
        <begin position="68"/>
        <end position="88"/>
    </location>
</feature>
<feature type="transmembrane region" description="Helical" evidence="6">
    <location>
        <begin position="275"/>
        <end position="300"/>
    </location>
</feature>
<evidence type="ECO:0000313" key="8">
    <source>
        <dbReference type="Proteomes" id="UP000427769"/>
    </source>
</evidence>
<feature type="transmembrane region" description="Helical" evidence="6">
    <location>
        <begin position="36"/>
        <end position="56"/>
    </location>
</feature>
<name>A0A5K7ZF58_9BACT</name>
<feature type="transmembrane region" description="Helical" evidence="6">
    <location>
        <begin position="312"/>
        <end position="337"/>
    </location>
</feature>
<keyword evidence="2 6" id="KW-0813">Transport</keyword>
<dbReference type="InterPro" id="IPR001204">
    <property type="entry name" value="Phos_transporter"/>
</dbReference>
<evidence type="ECO:0000256" key="6">
    <source>
        <dbReference type="RuleBase" id="RU363058"/>
    </source>
</evidence>
<dbReference type="EMBL" id="AP021875">
    <property type="protein sequence ID" value="BBO78353.1"/>
    <property type="molecule type" value="Genomic_DNA"/>
</dbReference>
<evidence type="ECO:0000313" key="7">
    <source>
        <dbReference type="EMBL" id="BBO78353.1"/>
    </source>
</evidence>
<accession>A0A5K7ZF58</accession>
<dbReference type="PANTHER" id="PTHR11101">
    <property type="entry name" value="PHOSPHATE TRANSPORTER"/>
    <property type="match status" value="1"/>
</dbReference>
<evidence type="ECO:0000256" key="3">
    <source>
        <dbReference type="ARBA" id="ARBA00022692"/>
    </source>
</evidence>
<dbReference type="AlphaFoldDB" id="A0A5K7ZF58"/>
<organism evidence="7 8">
    <name type="scientific">Desulfosarcina widdelii</name>
    <dbReference type="NCBI Taxonomy" id="947919"/>
    <lineage>
        <taxon>Bacteria</taxon>
        <taxon>Pseudomonadati</taxon>
        <taxon>Thermodesulfobacteriota</taxon>
        <taxon>Desulfobacteria</taxon>
        <taxon>Desulfobacterales</taxon>
        <taxon>Desulfosarcinaceae</taxon>
        <taxon>Desulfosarcina</taxon>
    </lineage>
</organism>
<dbReference type="GO" id="GO:0035435">
    <property type="term" value="P:phosphate ion transmembrane transport"/>
    <property type="evidence" value="ECO:0007669"/>
    <property type="project" value="TreeGrafter"/>
</dbReference>
<feature type="transmembrane region" description="Helical" evidence="6">
    <location>
        <begin position="166"/>
        <end position="185"/>
    </location>
</feature>
<dbReference type="OrthoDB" id="9779554at2"/>
<evidence type="ECO:0000256" key="4">
    <source>
        <dbReference type="ARBA" id="ARBA00022989"/>
    </source>
</evidence>
<dbReference type="KEGG" id="dwd:DSCW_57700"/>
<dbReference type="GO" id="GO:0005315">
    <property type="term" value="F:phosphate transmembrane transporter activity"/>
    <property type="evidence" value="ECO:0007669"/>
    <property type="project" value="InterPro"/>
</dbReference>
<dbReference type="RefSeq" id="WP_155306996.1">
    <property type="nucleotide sequence ID" value="NZ_AP021875.1"/>
</dbReference>
<dbReference type="PANTHER" id="PTHR11101:SF80">
    <property type="entry name" value="PHOSPHATE TRANSPORTER"/>
    <property type="match status" value="1"/>
</dbReference>
<feature type="transmembrane region" description="Helical" evidence="6">
    <location>
        <begin position="125"/>
        <end position="146"/>
    </location>
</feature>
<comment type="subcellular location">
    <subcellularLocation>
        <location evidence="1 6">Membrane</location>
        <topology evidence="1 6">Multi-pass membrane protein</topology>
    </subcellularLocation>
</comment>
<keyword evidence="4 6" id="KW-1133">Transmembrane helix</keyword>
<keyword evidence="8" id="KW-1185">Reference proteome</keyword>
<evidence type="ECO:0000256" key="5">
    <source>
        <dbReference type="ARBA" id="ARBA00023136"/>
    </source>
</evidence>
<gene>
    <name evidence="7" type="ORF">DSCW_57700</name>
</gene>
<feature type="transmembrane region" description="Helical" evidence="6">
    <location>
        <begin position="205"/>
        <end position="229"/>
    </location>
</feature>
<sequence length="487" mass="52533">MFAFFLSSGLFLGWSLGANDASNVFGTAVGTRMIRFRTAAICCAVFIVLGAVIGGAGTSATLGKLGGINAIAGAFVVALAAGAGVYLMTKAGYPVSTSQTIVGAIIGWNVFSGSLTDYHSLTKIVSTWVACPILSAAISIVLYKLVSVSIRTFKPHMFHLDALTRYALLVVGAFGSYSLGANNIANVMGVFLPVAPFPEISLFGWLVISPAQQLFFIGGLAIATGVLTYSRHVMMTVGEGIMRLSPVAAFVVVSAHSLVLFLFSSEGVNQWLTGYGLPAIPLVPVSSSQAIVGAVIGIGLLKGGRAVQWRVLRGISIGWVVTPLIAGIISFVALFFFQNVFNQQTYRQVSYSLTRQALDRIGRADIDAGRLSDMTNEAYLDAVTFRRALDARIRLAWEQRDFVMESAKVDELTISKEKIESITTDGRISKAQTDAIRMLEGRIFVHPWLLDEALAHLSPEWRMTAGDEESNRKIAEQLTYLYSLFRD</sequence>
<feature type="transmembrane region" description="Helical" evidence="6">
    <location>
        <begin position="241"/>
        <end position="263"/>
    </location>
</feature>
<keyword evidence="3 6" id="KW-0812">Transmembrane</keyword>
<dbReference type="Pfam" id="PF01384">
    <property type="entry name" value="PHO4"/>
    <property type="match status" value="1"/>
</dbReference>
<dbReference type="GO" id="GO:0016020">
    <property type="term" value="C:membrane"/>
    <property type="evidence" value="ECO:0007669"/>
    <property type="project" value="UniProtKB-SubCell"/>
</dbReference>
<reference evidence="7 8" key="1">
    <citation type="submission" date="2019-11" db="EMBL/GenBank/DDBJ databases">
        <title>Comparative genomics of hydrocarbon-degrading Desulfosarcina strains.</title>
        <authorList>
            <person name="Watanabe M."/>
            <person name="Kojima H."/>
            <person name="Fukui M."/>
        </authorList>
    </citation>
    <scope>NUCLEOTIDE SEQUENCE [LARGE SCALE GENOMIC DNA]</scope>
    <source>
        <strain evidence="7 8">PP31</strain>
    </source>
</reference>